<dbReference type="Gene3D" id="3.40.50.150">
    <property type="entry name" value="Vaccinia Virus protein VP39"/>
    <property type="match status" value="1"/>
</dbReference>
<dbReference type="GO" id="GO:0032259">
    <property type="term" value="P:methylation"/>
    <property type="evidence" value="ECO:0007669"/>
    <property type="project" value="UniProtKB-KW"/>
</dbReference>
<evidence type="ECO:0000313" key="2">
    <source>
        <dbReference type="EMBL" id="MBZ4036586.1"/>
    </source>
</evidence>
<reference evidence="2 3" key="1">
    <citation type="journal article" date="2023" name="Antonie Van Leeuwenhoek">
        <title>Flavobacterium potami sp. nov., a multi-metal resistance genes harbouring bacterium isolated from shallow river silt.</title>
        <authorList>
            <person name="Li S."/>
            <person name="Mao S."/>
            <person name="Mu W."/>
            <person name="Guo B."/>
            <person name="Li C."/>
            <person name="Zhu Q."/>
            <person name="Hou X."/>
            <person name="Zhao Y."/>
            <person name="Wei S."/>
            <person name="Liu H."/>
            <person name="Liu A."/>
        </authorList>
    </citation>
    <scope>NUCLEOTIDE SEQUENCE [LARGE SCALE GENOMIC DNA]</scope>
    <source>
        <strain evidence="2 3">17A</strain>
    </source>
</reference>
<protein>
    <submittedName>
        <fullName evidence="2">Class I SAM-dependent methyltransferase</fullName>
    </submittedName>
</protein>
<evidence type="ECO:0000313" key="3">
    <source>
        <dbReference type="Proteomes" id="UP001139366"/>
    </source>
</evidence>
<evidence type="ECO:0000259" key="1">
    <source>
        <dbReference type="Pfam" id="PF08241"/>
    </source>
</evidence>
<organism evidence="2 3">
    <name type="scientific">Flavobacterium potami</name>
    <dbReference type="NCBI Taxonomy" id="2872310"/>
    <lineage>
        <taxon>Bacteria</taxon>
        <taxon>Pseudomonadati</taxon>
        <taxon>Bacteroidota</taxon>
        <taxon>Flavobacteriia</taxon>
        <taxon>Flavobacteriales</taxon>
        <taxon>Flavobacteriaceae</taxon>
        <taxon>Flavobacterium</taxon>
    </lineage>
</organism>
<dbReference type="EMBL" id="JAINUY010000006">
    <property type="protein sequence ID" value="MBZ4036586.1"/>
    <property type="molecule type" value="Genomic_DNA"/>
</dbReference>
<dbReference type="RefSeq" id="WP_223708384.1">
    <property type="nucleotide sequence ID" value="NZ_JAINUY010000006.1"/>
</dbReference>
<keyword evidence="3" id="KW-1185">Reference proteome</keyword>
<comment type="caution">
    <text evidence="2">The sequence shown here is derived from an EMBL/GenBank/DDBJ whole genome shotgun (WGS) entry which is preliminary data.</text>
</comment>
<dbReference type="InterPro" id="IPR029063">
    <property type="entry name" value="SAM-dependent_MTases_sf"/>
</dbReference>
<dbReference type="Proteomes" id="UP001139366">
    <property type="component" value="Unassembled WGS sequence"/>
</dbReference>
<sequence>MLQNIIHPDSHAKLKEISKDFYVFEDNSELPIHNGIPILLGSQSIFNQNDIINSKTTTQDRSHLDTSNVKNYIRRKLLPSLCTDFNLDKRYETFNKLISRGGKILILGAGEKIDYYKNIFSGCEVITSDVHNQFSPDFIFDGHFIPFADETFDGVLAAQVIEHTINPWKFCTELQRVVKVGGFLQIEAPQSFPYHAQPYDFFRFTFTGMRSLFPECEVVKAELTEGNASNVAVTLSNYFVNLSSQKIIRSAWLFVTRILFGWIKYLDSRNGVPNKRNVSMPKGYAFTFKKDNIKRSSKDLLKEFYHLKK</sequence>
<dbReference type="SUPFAM" id="SSF53335">
    <property type="entry name" value="S-adenosyl-L-methionine-dependent methyltransferases"/>
    <property type="match status" value="1"/>
</dbReference>
<dbReference type="AlphaFoldDB" id="A0A9X1HD29"/>
<keyword evidence="2" id="KW-0808">Transferase</keyword>
<dbReference type="GO" id="GO:0008757">
    <property type="term" value="F:S-adenosylmethionine-dependent methyltransferase activity"/>
    <property type="evidence" value="ECO:0007669"/>
    <property type="project" value="InterPro"/>
</dbReference>
<dbReference type="InterPro" id="IPR013216">
    <property type="entry name" value="Methyltransf_11"/>
</dbReference>
<feature type="domain" description="Methyltransferase type 11" evidence="1">
    <location>
        <begin position="141"/>
        <end position="184"/>
    </location>
</feature>
<proteinExistence type="predicted"/>
<dbReference type="Pfam" id="PF08241">
    <property type="entry name" value="Methyltransf_11"/>
    <property type="match status" value="1"/>
</dbReference>
<accession>A0A9X1HD29</accession>
<gene>
    <name evidence="2" type="ORF">K6T82_17580</name>
</gene>
<keyword evidence="2" id="KW-0489">Methyltransferase</keyword>
<name>A0A9X1HD29_9FLAO</name>